<protein>
    <submittedName>
        <fullName evidence="2">Uncharacterized protein</fullName>
    </submittedName>
</protein>
<keyword evidence="1" id="KW-1133">Transmembrane helix</keyword>
<accession>A0A2M7TJJ3</accession>
<feature type="transmembrane region" description="Helical" evidence="1">
    <location>
        <begin position="12"/>
        <end position="32"/>
    </location>
</feature>
<evidence type="ECO:0000313" key="3">
    <source>
        <dbReference type="Proteomes" id="UP000228920"/>
    </source>
</evidence>
<keyword evidence="1" id="KW-0812">Transmembrane</keyword>
<dbReference type="Proteomes" id="UP000228920">
    <property type="component" value="Unassembled WGS sequence"/>
</dbReference>
<organism evidence="2 3">
    <name type="scientific">candidate division WWE3 bacterium CG_4_10_14_0_2_um_filter_41_14</name>
    <dbReference type="NCBI Taxonomy" id="1975072"/>
    <lineage>
        <taxon>Bacteria</taxon>
        <taxon>Katanobacteria</taxon>
    </lineage>
</organism>
<dbReference type="AlphaFoldDB" id="A0A2M7TJJ3"/>
<feature type="transmembrane region" description="Helical" evidence="1">
    <location>
        <begin position="82"/>
        <end position="104"/>
    </location>
</feature>
<feature type="transmembrane region" description="Helical" evidence="1">
    <location>
        <begin position="110"/>
        <end position="127"/>
    </location>
</feature>
<reference evidence="3" key="1">
    <citation type="submission" date="2017-09" db="EMBL/GenBank/DDBJ databases">
        <title>Depth-based differentiation of microbial function through sediment-hosted aquifers and enrichment of novel symbionts in the deep terrestrial subsurface.</title>
        <authorList>
            <person name="Probst A.J."/>
            <person name="Ladd B."/>
            <person name="Jarett J.K."/>
            <person name="Geller-Mcgrath D.E."/>
            <person name="Sieber C.M.K."/>
            <person name="Emerson J.B."/>
            <person name="Anantharaman K."/>
            <person name="Thomas B.C."/>
            <person name="Malmstrom R."/>
            <person name="Stieglmeier M."/>
            <person name="Klingl A."/>
            <person name="Woyke T."/>
            <person name="Ryan C.M."/>
            <person name="Banfield J.F."/>
        </authorList>
    </citation>
    <scope>NUCLEOTIDE SEQUENCE [LARGE SCALE GENOMIC DNA]</scope>
</reference>
<comment type="caution">
    <text evidence="2">The sequence shown here is derived from an EMBL/GenBank/DDBJ whole genome shotgun (WGS) entry which is preliminary data.</text>
</comment>
<feature type="transmembrane region" description="Helical" evidence="1">
    <location>
        <begin position="38"/>
        <end position="61"/>
    </location>
</feature>
<keyword evidence="1" id="KW-0472">Membrane</keyword>
<evidence type="ECO:0000256" key="1">
    <source>
        <dbReference type="SAM" id="Phobius"/>
    </source>
</evidence>
<gene>
    <name evidence="2" type="ORF">COY32_02845</name>
</gene>
<dbReference type="EMBL" id="PFNL01000084">
    <property type="protein sequence ID" value="PIZ46719.1"/>
    <property type="molecule type" value="Genomic_DNA"/>
</dbReference>
<sequence>MNPDKLVQSFKFSLFTSLNLALISTFVCFTWFQGLYVFLTLAIGFVAFAVSMLVFVTLQEATQQTTEQENQTKKLTPFEERIVGSTIWGFLLMTGFVTMAYLSIQGSGSLRTVMGGFSVLVAVGMLINPKVNILSEPTIKYTPTILAVLLIGSVLFG</sequence>
<feature type="transmembrane region" description="Helical" evidence="1">
    <location>
        <begin position="139"/>
        <end position="156"/>
    </location>
</feature>
<name>A0A2M7TJJ3_UNCKA</name>
<evidence type="ECO:0000313" key="2">
    <source>
        <dbReference type="EMBL" id="PIZ46719.1"/>
    </source>
</evidence>
<proteinExistence type="predicted"/>